<evidence type="ECO:0000256" key="1">
    <source>
        <dbReference type="ARBA" id="ARBA00006739"/>
    </source>
</evidence>
<evidence type="ECO:0000313" key="4">
    <source>
        <dbReference type="Proteomes" id="UP000028488"/>
    </source>
</evidence>
<dbReference type="PANTHER" id="PTHR48090:SF7">
    <property type="entry name" value="RFBJ PROTEIN"/>
    <property type="match status" value="1"/>
</dbReference>
<dbReference type="SUPFAM" id="SSF53448">
    <property type="entry name" value="Nucleotide-diphospho-sugar transferases"/>
    <property type="match status" value="1"/>
</dbReference>
<name>A0A076EL36_RHOOP</name>
<comment type="similarity">
    <text evidence="1">Belongs to the glycosyltransferase 2 family.</text>
</comment>
<evidence type="ECO:0000259" key="2">
    <source>
        <dbReference type="Pfam" id="PF00535"/>
    </source>
</evidence>
<dbReference type="InterPro" id="IPR001173">
    <property type="entry name" value="Glyco_trans_2-like"/>
</dbReference>
<dbReference type="eggNOG" id="COG1215">
    <property type="taxonomic scope" value="Bacteria"/>
</dbReference>
<dbReference type="InterPro" id="IPR050256">
    <property type="entry name" value="Glycosyltransferase_2"/>
</dbReference>
<evidence type="ECO:0000313" key="3">
    <source>
        <dbReference type="EMBL" id="AII06835.1"/>
    </source>
</evidence>
<dbReference type="AlphaFoldDB" id="A0A076EL36"/>
<accession>A0A076EL36</accession>
<sequence>MSERAPISARDVTVVIPCMNEAGSLPGVLAAVPRDYRTVVVDNNSTDDTAAVADTHGATVVREPVPGYGAAVHAGVLAAQTPVVCVLDGDGSMNPGELPRLVSALESGADLAVGRRRADRRGTWPLHSRIGNAVVAARLRRRYGLPVHDLGAMRAVRRQDLLALGVDDRRSGYPLQLLVLAGRAHWRVVERDITYRPRTAGASKVSGSLKGTVVAVHDFWKVIG</sequence>
<dbReference type="Gene3D" id="3.90.550.10">
    <property type="entry name" value="Spore Coat Polysaccharide Biosynthesis Protein SpsA, Chain A"/>
    <property type="match status" value="1"/>
</dbReference>
<dbReference type="EMBL" id="CP008947">
    <property type="protein sequence ID" value="AII06835.1"/>
    <property type="molecule type" value="Genomic_DNA"/>
</dbReference>
<protein>
    <submittedName>
        <fullName evidence="3">Glycosyltransferase</fullName>
    </submittedName>
</protein>
<dbReference type="RefSeq" id="WP_128642239.1">
    <property type="nucleotide sequence ID" value="NZ_CP008947.1"/>
</dbReference>
<dbReference type="InterPro" id="IPR029044">
    <property type="entry name" value="Nucleotide-diphossugar_trans"/>
</dbReference>
<dbReference type="CDD" id="cd04179">
    <property type="entry name" value="DPM_DPG-synthase_like"/>
    <property type="match status" value="1"/>
</dbReference>
<feature type="domain" description="Glycosyltransferase 2-like" evidence="2">
    <location>
        <begin position="13"/>
        <end position="160"/>
    </location>
</feature>
<dbReference type="Proteomes" id="UP000028488">
    <property type="component" value="Chromosome"/>
</dbReference>
<dbReference type="PANTHER" id="PTHR48090">
    <property type="entry name" value="UNDECAPRENYL-PHOSPHATE 4-DEOXY-4-FORMAMIDO-L-ARABINOSE TRANSFERASE-RELATED"/>
    <property type="match status" value="1"/>
</dbReference>
<dbReference type="GO" id="GO:0016740">
    <property type="term" value="F:transferase activity"/>
    <property type="evidence" value="ECO:0007669"/>
    <property type="project" value="UniProtKB-KW"/>
</dbReference>
<gene>
    <name evidence="3" type="ORF">EP51_20195</name>
</gene>
<reference evidence="3 4" key="1">
    <citation type="submission" date="2014-07" db="EMBL/GenBank/DDBJ databases">
        <title>Genome Sequence of Rhodococcus opacus Strain R7, a Biodegrader of Mono- and Polycyclic Aromatic Hydrocarbons.</title>
        <authorList>
            <person name="Di Gennaro P."/>
            <person name="Zampolli J."/>
            <person name="Presti I."/>
            <person name="Cappelletti M."/>
            <person name="D'Ursi P."/>
            <person name="Orro A."/>
            <person name="Mezzelani A."/>
            <person name="Milanesi L."/>
        </authorList>
    </citation>
    <scope>NUCLEOTIDE SEQUENCE [LARGE SCALE GENOMIC DNA]</scope>
    <source>
        <strain evidence="3 4">R7</strain>
    </source>
</reference>
<dbReference type="Pfam" id="PF00535">
    <property type="entry name" value="Glycos_transf_2"/>
    <property type="match status" value="1"/>
</dbReference>
<keyword evidence="3" id="KW-0808">Transferase</keyword>
<organism evidence="3 4">
    <name type="scientific">Rhodococcus opacus</name>
    <name type="common">Nocardia opaca</name>
    <dbReference type="NCBI Taxonomy" id="37919"/>
    <lineage>
        <taxon>Bacteria</taxon>
        <taxon>Bacillati</taxon>
        <taxon>Actinomycetota</taxon>
        <taxon>Actinomycetes</taxon>
        <taxon>Mycobacteriales</taxon>
        <taxon>Nocardiaceae</taxon>
        <taxon>Rhodococcus</taxon>
    </lineage>
</organism>
<proteinExistence type="inferred from homology"/>